<keyword evidence="7 10" id="KW-0808">Transferase</keyword>
<gene>
    <name evidence="10 11" type="primary">cobT</name>
    <name evidence="11" type="ORF">KSMBR1_2767</name>
</gene>
<evidence type="ECO:0000256" key="10">
    <source>
        <dbReference type="HAMAP-Rule" id="MF_00230"/>
    </source>
</evidence>
<dbReference type="EMBL" id="LT934425">
    <property type="protein sequence ID" value="SOH05254.1"/>
    <property type="molecule type" value="Genomic_DNA"/>
</dbReference>
<evidence type="ECO:0000313" key="12">
    <source>
        <dbReference type="Proteomes" id="UP000221734"/>
    </source>
</evidence>
<accession>A0A2C9CHM9</accession>
<comment type="function">
    <text evidence="10">Catalyzes the synthesis of alpha-ribazole-5'-phosphate from nicotinate mononucleotide (NAMN) and 5,6-dimethylbenzimidazole (DMB).</text>
</comment>
<dbReference type="Gene3D" id="1.10.1610.10">
    <property type="match status" value="1"/>
</dbReference>
<keyword evidence="5 10" id="KW-0169">Cobalamin biosynthesis</keyword>
<dbReference type="InterPro" id="IPR036087">
    <property type="entry name" value="Nict_dMeBzImd_PRibTrfase_sf"/>
</dbReference>
<dbReference type="UniPathway" id="UPA00061">
    <property type="reaction ID" value="UER00516"/>
</dbReference>
<proteinExistence type="inferred from homology"/>
<dbReference type="PANTHER" id="PTHR43463:SF1">
    <property type="entry name" value="NICOTINATE-NUCLEOTIDE--DIMETHYLBENZIMIDAZOLE PHOSPHORIBOSYLTRANSFERASE"/>
    <property type="match status" value="1"/>
</dbReference>
<dbReference type="KEGG" id="kst:KSMBR1_2767"/>
<dbReference type="GO" id="GO:0008939">
    <property type="term" value="F:nicotinate-nucleotide-dimethylbenzimidazole phosphoribosyltransferase activity"/>
    <property type="evidence" value="ECO:0007669"/>
    <property type="project" value="UniProtKB-UniRule"/>
</dbReference>
<dbReference type="CDD" id="cd02439">
    <property type="entry name" value="DMB-PRT_CobT"/>
    <property type="match status" value="1"/>
</dbReference>
<comment type="pathway">
    <text evidence="1 10">Nucleoside biosynthesis; alpha-ribazole biosynthesis; alpha-ribazole from 5,6-dimethylbenzimidazole: step 1/2.</text>
</comment>
<evidence type="ECO:0000256" key="1">
    <source>
        <dbReference type="ARBA" id="ARBA00005049"/>
    </source>
</evidence>
<evidence type="ECO:0000313" key="11">
    <source>
        <dbReference type="EMBL" id="SOH05254.1"/>
    </source>
</evidence>
<dbReference type="InterPro" id="IPR003200">
    <property type="entry name" value="Nict_dMeBzImd_PRibTrfase"/>
</dbReference>
<dbReference type="Gene3D" id="3.40.50.10210">
    <property type="match status" value="1"/>
</dbReference>
<organism evidence="11 12">
    <name type="scientific">Kuenenia stuttgartiensis</name>
    <dbReference type="NCBI Taxonomy" id="174633"/>
    <lineage>
        <taxon>Bacteria</taxon>
        <taxon>Pseudomonadati</taxon>
        <taxon>Planctomycetota</taxon>
        <taxon>Candidatus Brocadiia</taxon>
        <taxon>Candidatus Brocadiales</taxon>
        <taxon>Candidatus Brocadiaceae</taxon>
        <taxon>Candidatus Kuenenia</taxon>
    </lineage>
</organism>
<dbReference type="InterPro" id="IPR017846">
    <property type="entry name" value="Nict_dMeBzImd_PRibTrfase_bact"/>
</dbReference>
<dbReference type="FunFam" id="3.40.50.10210:FF:000001">
    <property type="entry name" value="Nicotinate-nucleotide--dimethylbenzimidazole phosphoribosyltransferase"/>
    <property type="match status" value="1"/>
</dbReference>
<dbReference type="GO" id="GO:0009236">
    <property type="term" value="P:cobalamin biosynthetic process"/>
    <property type="evidence" value="ECO:0007669"/>
    <property type="project" value="UniProtKB-UniRule"/>
</dbReference>
<dbReference type="PANTHER" id="PTHR43463">
    <property type="entry name" value="NICOTINATE-NUCLEOTIDE--DIMETHYLBENZIMIDAZOLE PHOSPHORIBOSYLTRANSFERASE"/>
    <property type="match status" value="1"/>
</dbReference>
<comment type="similarity">
    <text evidence="2 10">Belongs to the CobT family.</text>
</comment>
<evidence type="ECO:0000256" key="2">
    <source>
        <dbReference type="ARBA" id="ARBA00007110"/>
    </source>
</evidence>
<dbReference type="NCBIfam" id="NF000996">
    <property type="entry name" value="PRK00105.1"/>
    <property type="match status" value="1"/>
</dbReference>
<dbReference type="Proteomes" id="UP000221734">
    <property type="component" value="Chromosome Kuenenia_stuttgartiensis_MBR1"/>
</dbReference>
<dbReference type="InterPro" id="IPR023195">
    <property type="entry name" value="Nict_dMeBzImd_PRibTrfase_N"/>
</dbReference>
<comment type="catalytic activity">
    <reaction evidence="9 10">
        <text>5,6-dimethylbenzimidazole + nicotinate beta-D-ribonucleotide = alpha-ribazole 5'-phosphate + nicotinate + H(+)</text>
        <dbReference type="Rhea" id="RHEA:11196"/>
        <dbReference type="ChEBI" id="CHEBI:15378"/>
        <dbReference type="ChEBI" id="CHEBI:15890"/>
        <dbReference type="ChEBI" id="CHEBI:32544"/>
        <dbReference type="ChEBI" id="CHEBI:57502"/>
        <dbReference type="ChEBI" id="CHEBI:57918"/>
        <dbReference type="EC" id="2.4.2.21"/>
    </reaction>
</comment>
<keyword evidence="12" id="KW-1185">Reference proteome</keyword>
<evidence type="ECO:0000256" key="6">
    <source>
        <dbReference type="ARBA" id="ARBA00022676"/>
    </source>
</evidence>
<sequence>MQHIYPQMPYLKQTIENIETVLIDPQGHIKARFDTLAIPRGSLGRLEELATIYYSIKGSLSCGIRHKKIFTLAGDHGVIAEGVSAFPQQVTREMVQNFIREGAAINVLARQTGAKVIVVDCGVASNIPPSPGLKIKKWKHGTNNMALGPAMSREDAVKSIEMGIELIEEELQDGLDIIGLGDMGIANTTPSSAIFSVLGNVDVSVATGRGTGLNDQAVQKKIAVIEKAIAINRPDPNDPIDVLAKVGGYEIGGIVGLCLGAARHRIPIVLDGFISTAGAIIASALEPKAGNYFIASHVSGEQGHKHMLKFLGKEPLLNLNMRLGEGTGAALGINLIEAGVKLLNEMATFQDASVSDPYS</sequence>
<keyword evidence="6 10" id="KW-0328">Glycosyltransferase</keyword>
<name>A0A2C9CHM9_KUEST</name>
<evidence type="ECO:0000256" key="4">
    <source>
        <dbReference type="ARBA" id="ARBA00015486"/>
    </source>
</evidence>
<reference evidence="12" key="1">
    <citation type="submission" date="2017-10" db="EMBL/GenBank/DDBJ databases">
        <authorList>
            <person name="Frank J."/>
        </authorList>
    </citation>
    <scope>NUCLEOTIDE SEQUENCE [LARGE SCALE GENOMIC DNA]</scope>
</reference>
<protein>
    <recommendedName>
        <fullName evidence="4 10">Nicotinate-nucleotide--dimethylbenzimidazole phosphoribosyltransferase</fullName>
        <shortName evidence="10">NN:DBI PRT</shortName>
        <ecNumber evidence="3 10">2.4.2.21</ecNumber>
    </recommendedName>
    <alternativeName>
        <fullName evidence="8 10">N(1)-alpha-phosphoribosyltransferase</fullName>
    </alternativeName>
</protein>
<evidence type="ECO:0000256" key="7">
    <source>
        <dbReference type="ARBA" id="ARBA00022679"/>
    </source>
</evidence>
<dbReference type="NCBIfam" id="TIGR03160">
    <property type="entry name" value="cobT_DBIPRT"/>
    <property type="match status" value="1"/>
</dbReference>
<evidence type="ECO:0000256" key="9">
    <source>
        <dbReference type="ARBA" id="ARBA00047340"/>
    </source>
</evidence>
<dbReference type="HAMAP" id="MF_00230">
    <property type="entry name" value="CobT"/>
    <property type="match status" value="1"/>
</dbReference>
<evidence type="ECO:0000256" key="8">
    <source>
        <dbReference type="ARBA" id="ARBA00030686"/>
    </source>
</evidence>
<dbReference type="SUPFAM" id="SSF52733">
    <property type="entry name" value="Nicotinate mononucleotide:5,6-dimethylbenzimidazole phosphoribosyltransferase (CobT)"/>
    <property type="match status" value="1"/>
</dbReference>
<evidence type="ECO:0000256" key="5">
    <source>
        <dbReference type="ARBA" id="ARBA00022573"/>
    </source>
</evidence>
<dbReference type="AlphaFoldDB" id="A0A2C9CHM9"/>
<dbReference type="EC" id="2.4.2.21" evidence="3 10"/>
<dbReference type="Pfam" id="PF02277">
    <property type="entry name" value="DBI_PRT"/>
    <property type="match status" value="1"/>
</dbReference>
<feature type="active site" description="Proton acceptor" evidence="10">
    <location>
        <position position="325"/>
    </location>
</feature>
<evidence type="ECO:0000256" key="3">
    <source>
        <dbReference type="ARBA" id="ARBA00011991"/>
    </source>
</evidence>